<feature type="transmembrane region" description="Helical" evidence="8">
    <location>
        <begin position="304"/>
        <end position="323"/>
    </location>
</feature>
<evidence type="ECO:0000256" key="8">
    <source>
        <dbReference type="SAM" id="Phobius"/>
    </source>
</evidence>
<dbReference type="InterPro" id="IPR051050">
    <property type="entry name" value="Lipid_II_flippase_MurJ/MviN"/>
</dbReference>
<sequence length="557" mass="58496">MSSQTSTARSSAIMAAGTLVSRVLGFVRTALLAVAIGSTALVADVFEKSNAIPNVIYMLLAGGVFNVVLVPQLIKAAKAPDKGADYTSRLITLAALVMGGFTLVVTALAAPLMGMLTKDWTEGMLALGTSFALWTLPQIFFYGMYAVIGQVLNANGRFGAYMWAPVANNVIAISVIGFYLINFGRYQAGVDQLAEWTPQQTMLLAGGHTLGIIVQAVVLLGPLAKLGMRIRPKFGWRGMGMRSTGKIAAWTVLTMAIGNVATLLYARLVSGATAARQAADASDPGSGAAIPGEYALNTAELITVLPHSVFVLSIATVLFNQLADAMGRRDHDTAKAVTNQGLRTFAIPMVFGSAAIIVLAGPLGRIFGGSSEVAAASGAAIGQLLIIMALGMPFRSAHFYLMRVFYADENAKIPMLIQSGVAICGVILAYTVSVFVPNAVFAFVMAGLYALFHVIQLAITHSLVRKHYGSYGATQVLDTYMKTAGAAIVAALVGAAVLAALGGYSIGFAWSTIVTALISCAVVGTAMALVYFVLLKVMKVEEVDFFLGPLLGRLRRN</sequence>
<dbReference type="InterPro" id="IPR004268">
    <property type="entry name" value="MurJ"/>
</dbReference>
<keyword evidence="10" id="KW-1185">Reference proteome</keyword>
<keyword evidence="6 8" id="KW-1133">Transmembrane helix</keyword>
<dbReference type="Proteomes" id="UP001589862">
    <property type="component" value="Unassembled WGS sequence"/>
</dbReference>
<comment type="caution">
    <text evidence="9">The sequence shown here is derived from an EMBL/GenBank/DDBJ whole genome shotgun (WGS) entry which is preliminary data.</text>
</comment>
<feature type="transmembrane region" description="Helical" evidence="8">
    <location>
        <begin position="55"/>
        <end position="74"/>
    </location>
</feature>
<feature type="transmembrane region" description="Helical" evidence="8">
    <location>
        <begin position="508"/>
        <end position="534"/>
    </location>
</feature>
<evidence type="ECO:0000256" key="2">
    <source>
        <dbReference type="ARBA" id="ARBA00022475"/>
    </source>
</evidence>
<dbReference type="Pfam" id="PF03023">
    <property type="entry name" value="MurJ"/>
    <property type="match status" value="1"/>
</dbReference>
<feature type="transmembrane region" description="Helical" evidence="8">
    <location>
        <begin position="86"/>
        <end position="112"/>
    </location>
</feature>
<feature type="transmembrane region" description="Helical" evidence="8">
    <location>
        <begin position="373"/>
        <end position="394"/>
    </location>
</feature>
<feature type="transmembrane region" description="Helical" evidence="8">
    <location>
        <begin position="12"/>
        <end position="43"/>
    </location>
</feature>
<keyword evidence="7 8" id="KW-0472">Membrane</keyword>
<reference evidence="9 10" key="1">
    <citation type="submission" date="2024-09" db="EMBL/GenBank/DDBJ databases">
        <authorList>
            <person name="Sun Q."/>
            <person name="Mori K."/>
        </authorList>
    </citation>
    <scope>NUCLEOTIDE SEQUENCE [LARGE SCALE GENOMIC DNA]</scope>
    <source>
        <strain evidence="9 10">NCAIM B.02604</strain>
    </source>
</reference>
<dbReference type="PANTHER" id="PTHR47019">
    <property type="entry name" value="LIPID II FLIPPASE MURJ"/>
    <property type="match status" value="1"/>
</dbReference>
<feature type="transmembrane region" description="Helical" evidence="8">
    <location>
        <begin position="439"/>
        <end position="459"/>
    </location>
</feature>
<organism evidence="9 10">
    <name type="scientific">Micrococcoides hystricis</name>
    <dbReference type="NCBI Taxonomy" id="1572761"/>
    <lineage>
        <taxon>Bacteria</taxon>
        <taxon>Bacillati</taxon>
        <taxon>Actinomycetota</taxon>
        <taxon>Actinomycetes</taxon>
        <taxon>Micrococcales</taxon>
        <taxon>Micrococcaceae</taxon>
        <taxon>Micrococcoides</taxon>
    </lineage>
</organism>
<feature type="transmembrane region" description="Helical" evidence="8">
    <location>
        <begin position="201"/>
        <end position="226"/>
    </location>
</feature>
<dbReference type="NCBIfam" id="TIGR01695">
    <property type="entry name" value="murJ_mviN"/>
    <property type="match status" value="1"/>
</dbReference>
<comment type="subcellular location">
    <subcellularLocation>
        <location evidence="1">Cell membrane</location>
        <topology evidence="1">Multi-pass membrane protein</topology>
    </subcellularLocation>
</comment>
<protein>
    <submittedName>
        <fullName evidence="9">Murein biosynthesis integral membrane protein MurJ</fullName>
    </submittedName>
</protein>
<evidence type="ECO:0000313" key="10">
    <source>
        <dbReference type="Proteomes" id="UP001589862"/>
    </source>
</evidence>
<dbReference type="PANTHER" id="PTHR47019:SF1">
    <property type="entry name" value="LIPID II FLIPPASE MURJ"/>
    <property type="match status" value="1"/>
</dbReference>
<name>A0ABV6PBK9_9MICC</name>
<evidence type="ECO:0000256" key="6">
    <source>
        <dbReference type="ARBA" id="ARBA00022989"/>
    </source>
</evidence>
<evidence type="ECO:0000256" key="3">
    <source>
        <dbReference type="ARBA" id="ARBA00022692"/>
    </source>
</evidence>
<feature type="transmembrane region" description="Helical" evidence="8">
    <location>
        <begin position="480"/>
        <end position="502"/>
    </location>
</feature>
<dbReference type="PRINTS" id="PR01806">
    <property type="entry name" value="VIRFACTRMVIN"/>
</dbReference>
<keyword evidence="5" id="KW-0573">Peptidoglycan synthesis</keyword>
<accession>A0ABV6PBK9</accession>
<evidence type="ECO:0000313" key="9">
    <source>
        <dbReference type="EMBL" id="MFC0582504.1"/>
    </source>
</evidence>
<keyword evidence="2" id="KW-1003">Cell membrane</keyword>
<feature type="transmembrane region" description="Helical" evidence="8">
    <location>
        <begin position="344"/>
        <end position="367"/>
    </location>
</feature>
<keyword evidence="4" id="KW-0133">Cell shape</keyword>
<feature type="transmembrane region" description="Helical" evidence="8">
    <location>
        <begin position="160"/>
        <end position="181"/>
    </location>
</feature>
<dbReference type="RefSeq" id="WP_377459707.1">
    <property type="nucleotide sequence ID" value="NZ_JBHLUB010000030.1"/>
</dbReference>
<proteinExistence type="predicted"/>
<gene>
    <name evidence="9" type="primary">murJ</name>
    <name evidence="9" type="ORF">ACFFFR_08955</name>
</gene>
<dbReference type="EMBL" id="JBHLUB010000030">
    <property type="protein sequence ID" value="MFC0582504.1"/>
    <property type="molecule type" value="Genomic_DNA"/>
</dbReference>
<evidence type="ECO:0000256" key="5">
    <source>
        <dbReference type="ARBA" id="ARBA00022984"/>
    </source>
</evidence>
<feature type="transmembrane region" description="Helical" evidence="8">
    <location>
        <begin position="415"/>
        <end position="433"/>
    </location>
</feature>
<evidence type="ECO:0000256" key="7">
    <source>
        <dbReference type="ARBA" id="ARBA00023136"/>
    </source>
</evidence>
<feature type="transmembrane region" description="Helical" evidence="8">
    <location>
        <begin position="124"/>
        <end position="148"/>
    </location>
</feature>
<feature type="transmembrane region" description="Helical" evidence="8">
    <location>
        <begin position="247"/>
        <end position="266"/>
    </location>
</feature>
<evidence type="ECO:0000256" key="4">
    <source>
        <dbReference type="ARBA" id="ARBA00022960"/>
    </source>
</evidence>
<keyword evidence="3 8" id="KW-0812">Transmembrane</keyword>
<evidence type="ECO:0000256" key="1">
    <source>
        <dbReference type="ARBA" id="ARBA00004651"/>
    </source>
</evidence>